<keyword evidence="6" id="KW-0508">mRNA splicing</keyword>
<evidence type="ECO:0000256" key="3">
    <source>
        <dbReference type="ARBA" id="ARBA00022664"/>
    </source>
</evidence>
<dbReference type="Pfam" id="PF04696">
    <property type="entry name" value="Pinin_SDK_memA"/>
    <property type="match status" value="1"/>
</dbReference>
<feature type="compositionally biased region" description="Basic and acidic residues" evidence="9">
    <location>
        <begin position="446"/>
        <end position="486"/>
    </location>
</feature>
<feature type="compositionally biased region" description="Basic and acidic residues" evidence="9">
    <location>
        <begin position="378"/>
        <end position="404"/>
    </location>
</feature>
<comment type="caution">
    <text evidence="11">The sequence shown here is derived from an EMBL/GenBank/DDBJ whole genome shotgun (WGS) entry which is preliminary data.</text>
</comment>
<evidence type="ECO:0000256" key="1">
    <source>
        <dbReference type="ARBA" id="ARBA00004123"/>
    </source>
</evidence>
<comment type="similarity">
    <text evidence="2">Belongs to the pinin family.</text>
</comment>
<feature type="coiled-coil region" evidence="8">
    <location>
        <begin position="191"/>
        <end position="232"/>
    </location>
</feature>
<feature type="compositionally biased region" description="Basic residues" evidence="9">
    <location>
        <begin position="615"/>
        <end position="626"/>
    </location>
</feature>
<feature type="compositionally biased region" description="Basic and acidic residues" evidence="9">
    <location>
        <begin position="94"/>
        <end position="105"/>
    </location>
</feature>
<name>A0AAW2HHK6_9NEOP</name>
<feature type="compositionally biased region" description="Basic and acidic residues" evidence="9">
    <location>
        <begin position="347"/>
        <end position="364"/>
    </location>
</feature>
<feature type="region of interest" description="Disordered" evidence="9">
    <location>
        <begin position="84"/>
        <end position="105"/>
    </location>
</feature>
<evidence type="ECO:0000256" key="6">
    <source>
        <dbReference type="ARBA" id="ARBA00023187"/>
    </source>
</evidence>
<accession>A0AAW2HHK6</accession>
<dbReference type="InterPro" id="IPR006786">
    <property type="entry name" value="Pinin_SDK_MemA"/>
</dbReference>
<dbReference type="GO" id="GO:0006397">
    <property type="term" value="P:mRNA processing"/>
    <property type="evidence" value="ECO:0007669"/>
    <property type="project" value="UniProtKB-KW"/>
</dbReference>
<dbReference type="PANTHER" id="PTHR12707">
    <property type="entry name" value="PINN"/>
    <property type="match status" value="1"/>
</dbReference>
<feature type="region of interest" description="Disordered" evidence="9">
    <location>
        <begin position="304"/>
        <end position="654"/>
    </location>
</feature>
<evidence type="ECO:0000313" key="11">
    <source>
        <dbReference type="EMBL" id="KAL0269229.1"/>
    </source>
</evidence>
<keyword evidence="5" id="KW-0804">Transcription</keyword>
<evidence type="ECO:0000256" key="8">
    <source>
        <dbReference type="SAM" id="Coils"/>
    </source>
</evidence>
<dbReference type="GO" id="GO:0008380">
    <property type="term" value="P:RNA splicing"/>
    <property type="evidence" value="ECO:0007669"/>
    <property type="project" value="UniProtKB-KW"/>
</dbReference>
<feature type="compositionally biased region" description="Basic and acidic residues" evidence="9">
    <location>
        <begin position="512"/>
        <end position="549"/>
    </location>
</feature>
<evidence type="ECO:0000259" key="10">
    <source>
        <dbReference type="Pfam" id="PF04696"/>
    </source>
</evidence>
<keyword evidence="3" id="KW-0507">mRNA processing</keyword>
<evidence type="ECO:0000256" key="4">
    <source>
        <dbReference type="ARBA" id="ARBA00023015"/>
    </source>
</evidence>
<feature type="compositionally biased region" description="Low complexity" evidence="9">
    <location>
        <begin position="642"/>
        <end position="654"/>
    </location>
</feature>
<proteinExistence type="inferred from homology"/>
<evidence type="ECO:0000256" key="7">
    <source>
        <dbReference type="ARBA" id="ARBA00023242"/>
    </source>
</evidence>
<keyword evidence="7" id="KW-0539">Nucleus</keyword>
<dbReference type="InterPro" id="IPR039853">
    <property type="entry name" value="Pinin"/>
</dbReference>
<evidence type="ECO:0000256" key="9">
    <source>
        <dbReference type="SAM" id="MobiDB-lite"/>
    </source>
</evidence>
<comment type="subcellular location">
    <subcellularLocation>
        <location evidence="1">Nucleus</location>
    </subcellularLocation>
</comment>
<reference evidence="11" key="1">
    <citation type="journal article" date="2024" name="Gigascience">
        <title>Chromosome-level genome of the poultry shaft louse Menopon gallinae provides insight into the host-switching and adaptive evolution of parasitic lice.</title>
        <authorList>
            <person name="Xu Y."/>
            <person name="Ma L."/>
            <person name="Liu S."/>
            <person name="Liang Y."/>
            <person name="Liu Q."/>
            <person name="He Z."/>
            <person name="Tian L."/>
            <person name="Duan Y."/>
            <person name="Cai W."/>
            <person name="Li H."/>
            <person name="Song F."/>
        </authorList>
    </citation>
    <scope>NUCLEOTIDE SEQUENCE</scope>
    <source>
        <strain evidence="11">Cailab_2023a</strain>
    </source>
</reference>
<keyword evidence="8" id="KW-0175">Coiled coil</keyword>
<gene>
    <name evidence="11" type="ORF">PYX00_007032</name>
</gene>
<feature type="compositionally biased region" description="Basic residues" evidence="9">
    <location>
        <begin position="550"/>
        <end position="592"/>
    </location>
</feature>
<evidence type="ECO:0000256" key="5">
    <source>
        <dbReference type="ARBA" id="ARBA00023163"/>
    </source>
</evidence>
<keyword evidence="4" id="KW-0805">Transcription regulation</keyword>
<sequence length="654" mass="74891">MINLSRIQLELERAKEGLREVEETIQKVEGKAFPNGPGRYNNLKVQIHSDKSRGLIGNEDGKLQRRTIASNIEPRNRRISSDDLSFNLKRGPRDKRDMGVKRQGFDMRPPSIAARLSGISQQSVDDEDDEEFTKKLTLPSRVITTVAEAPSRQEVIAAQTGDEVIKQRNRRMFGALVGTLQKFCKEETRVREREEKRLRVEKKLEENAKREKEKLMQEKRELFLERKRREMEIKRIEWSLNRVKEYEAWEAHVLPLKNFIQTHAKPHIFYLPSTHNSKTEERLAQSQKLVERMIEKRKNNLKEEIENSEKKAKRTVAEEEDEEEAENIPQNTEPVQNAEQAVDIDFDGVKKENGFHENDSKTQEDGVEQSVQAEESEKEGTWREENAEMEVKAESDSENPKEGDANEAAMTTATEAEETNVSNDVCDPSEAVESGGNNDEGGSDGGGEKNTDTGEGRTFDAEERNESNESIDDKKESDGEETHKVPVVETAQEDESAKECEAAPQEGGDVPGKSDEDAKKESESEVKKDDDPAKAANETKKDKDKSPERKSKRSYRSPRRSRSPRRFANTRRRSRSSSRRRKSYRRRSKSHSKSASPSKNPRRSRRRSERTSSSSRRKSPRRRRSSSKSSSSASPRKRMKYRSPSYSSSRSDSD</sequence>
<feature type="compositionally biased region" description="Polar residues" evidence="9">
    <location>
        <begin position="328"/>
        <end position="339"/>
    </location>
</feature>
<dbReference type="AlphaFoldDB" id="A0AAW2HHK6"/>
<dbReference type="PANTHER" id="PTHR12707:SF0">
    <property type="entry name" value="PININ"/>
    <property type="match status" value="1"/>
</dbReference>
<evidence type="ECO:0000256" key="2">
    <source>
        <dbReference type="ARBA" id="ARBA00010386"/>
    </source>
</evidence>
<feature type="domain" description="Pinin/SDK/MemA protein" evidence="10">
    <location>
        <begin position="166"/>
        <end position="288"/>
    </location>
</feature>
<feature type="coiled-coil region" evidence="8">
    <location>
        <begin position="4"/>
        <end position="31"/>
    </location>
</feature>
<dbReference type="EMBL" id="JARGDH010000004">
    <property type="protein sequence ID" value="KAL0269229.1"/>
    <property type="molecule type" value="Genomic_DNA"/>
</dbReference>
<protein>
    <recommendedName>
        <fullName evidence="10">Pinin/SDK/MemA protein domain-containing protein</fullName>
    </recommendedName>
</protein>
<organism evidence="11">
    <name type="scientific">Menopon gallinae</name>
    <name type="common">poultry shaft louse</name>
    <dbReference type="NCBI Taxonomy" id="328185"/>
    <lineage>
        <taxon>Eukaryota</taxon>
        <taxon>Metazoa</taxon>
        <taxon>Ecdysozoa</taxon>
        <taxon>Arthropoda</taxon>
        <taxon>Hexapoda</taxon>
        <taxon>Insecta</taxon>
        <taxon>Pterygota</taxon>
        <taxon>Neoptera</taxon>
        <taxon>Paraneoptera</taxon>
        <taxon>Psocodea</taxon>
        <taxon>Troctomorpha</taxon>
        <taxon>Phthiraptera</taxon>
        <taxon>Amblycera</taxon>
        <taxon>Menoponidae</taxon>
        <taxon>Menopon</taxon>
    </lineage>
</organism>
<dbReference type="GO" id="GO:0071013">
    <property type="term" value="C:catalytic step 2 spliceosome"/>
    <property type="evidence" value="ECO:0007669"/>
    <property type="project" value="TreeGrafter"/>
</dbReference>